<gene>
    <name evidence="3" type="ORF">D0Y65_026292</name>
    <name evidence="2" type="ORF">glysoja_040945</name>
</gene>
<reference evidence="3 4" key="2">
    <citation type="submission" date="2018-09" db="EMBL/GenBank/DDBJ databases">
        <title>A high-quality reference genome of wild soybean provides a powerful tool to mine soybean genomes.</title>
        <authorList>
            <person name="Xie M."/>
            <person name="Chung C.Y.L."/>
            <person name="Li M.-W."/>
            <person name="Wong F.-L."/>
            <person name="Chan T.-F."/>
            <person name="Lam H.-M."/>
        </authorList>
    </citation>
    <scope>NUCLEOTIDE SEQUENCE [LARGE SCALE GENOMIC DNA]</scope>
    <source>
        <strain evidence="4">cv. W05</strain>
        <tissue evidence="3">Hypocotyl of etiolated seedlings</tissue>
    </source>
</reference>
<evidence type="ECO:0000313" key="4">
    <source>
        <dbReference type="Proteomes" id="UP000289340"/>
    </source>
</evidence>
<evidence type="ECO:0000313" key="3">
    <source>
        <dbReference type="EMBL" id="RZB86168.1"/>
    </source>
</evidence>
<dbReference type="Gramene" id="XM_028327408.1">
    <property type="protein sequence ID" value="XP_028183209.1"/>
    <property type="gene ID" value="LOC114370123"/>
</dbReference>
<organism evidence="2">
    <name type="scientific">Glycine soja</name>
    <name type="common">Wild soybean</name>
    <dbReference type="NCBI Taxonomy" id="3848"/>
    <lineage>
        <taxon>Eukaryota</taxon>
        <taxon>Viridiplantae</taxon>
        <taxon>Streptophyta</taxon>
        <taxon>Embryophyta</taxon>
        <taxon>Tracheophyta</taxon>
        <taxon>Spermatophyta</taxon>
        <taxon>Magnoliopsida</taxon>
        <taxon>eudicotyledons</taxon>
        <taxon>Gunneridae</taxon>
        <taxon>Pentapetalae</taxon>
        <taxon>rosids</taxon>
        <taxon>fabids</taxon>
        <taxon>Fabales</taxon>
        <taxon>Fabaceae</taxon>
        <taxon>Papilionoideae</taxon>
        <taxon>50 kb inversion clade</taxon>
        <taxon>NPAAA clade</taxon>
        <taxon>indigoferoid/millettioid clade</taxon>
        <taxon>Phaseoleae</taxon>
        <taxon>Glycine</taxon>
        <taxon>Glycine subgen. Soja</taxon>
    </lineage>
</organism>
<keyword evidence="4" id="KW-1185">Reference proteome</keyword>
<dbReference type="EMBL" id="QZWG01000010">
    <property type="protein sequence ID" value="RZB86168.1"/>
    <property type="molecule type" value="Genomic_DNA"/>
</dbReference>
<evidence type="ECO:0000313" key="2">
    <source>
        <dbReference type="EMBL" id="KHN46027.1"/>
    </source>
</evidence>
<protein>
    <recommendedName>
        <fullName evidence="1">DUF7148 domain-containing protein</fullName>
    </recommendedName>
</protein>
<sequence length="189" mass="20236">MMACSSSTMQSVYPRVSGANFHVPLSSPSLVPIYNNNLSFSKLRNSIHLAAVPLPPLTKASAGNGGPTDEGVSLGTMKLPLDTDLQRFDSLLFQWANSLCQGANLPLPVPLKVDKIPGGARLGFITIGDGKTEVLVHIDCLVFPPTENSAPIFRAIRNGPLKDKAPPGEPRIMRSLLQALQKSVEIARL</sequence>
<reference evidence="2" key="1">
    <citation type="submission" date="2014-07" db="EMBL/GenBank/DDBJ databases">
        <title>Identification of a novel salt tolerance gene in wild soybean by whole-genome sequencing.</title>
        <authorList>
            <person name="Lam H.-M."/>
            <person name="Qi X."/>
            <person name="Li M.-W."/>
            <person name="Liu X."/>
            <person name="Xie M."/>
            <person name="Ni M."/>
            <person name="Xu X."/>
        </authorList>
    </citation>
    <scope>NUCLEOTIDE SEQUENCE [LARGE SCALE GENOMIC DNA]</scope>
    <source>
        <tissue evidence="2">Root</tissue>
    </source>
</reference>
<dbReference type="GO" id="GO:0009570">
    <property type="term" value="C:chloroplast stroma"/>
    <property type="evidence" value="ECO:0007669"/>
    <property type="project" value="TreeGrafter"/>
</dbReference>
<dbReference type="EMBL" id="KN641523">
    <property type="protein sequence ID" value="KHN46027.1"/>
    <property type="molecule type" value="Genomic_DNA"/>
</dbReference>
<dbReference type="PANTHER" id="PTHR36352:SF1">
    <property type="entry name" value="EXPRESSED PROTEIN"/>
    <property type="match status" value="1"/>
</dbReference>
<accession>A0A0B2SP40</accession>
<feature type="domain" description="DUF7148" evidence="1">
    <location>
        <begin position="69"/>
        <end position="188"/>
    </location>
</feature>
<dbReference type="PANTHER" id="PTHR36352">
    <property type="entry name" value="EXPRESSED PROTEIN"/>
    <property type="match status" value="1"/>
</dbReference>
<dbReference type="Proteomes" id="UP000053555">
    <property type="component" value="Unassembled WGS sequence"/>
</dbReference>
<dbReference type="Pfam" id="PF23650">
    <property type="entry name" value="DUF7148"/>
    <property type="match status" value="1"/>
</dbReference>
<proteinExistence type="predicted"/>
<dbReference type="InterPro" id="IPR055572">
    <property type="entry name" value="DUF7148"/>
</dbReference>
<dbReference type="AlphaFoldDB" id="A0A0B2SP40"/>
<name>A0A0B2SP40_GLYSO</name>
<dbReference type="Proteomes" id="UP000289340">
    <property type="component" value="Chromosome 10"/>
</dbReference>
<evidence type="ECO:0000259" key="1">
    <source>
        <dbReference type="Pfam" id="PF23650"/>
    </source>
</evidence>
<dbReference type="GO" id="GO:0009535">
    <property type="term" value="C:chloroplast thylakoid membrane"/>
    <property type="evidence" value="ECO:0007669"/>
    <property type="project" value="TreeGrafter"/>
</dbReference>